<reference evidence="7 8" key="1">
    <citation type="submission" date="2019-03" db="EMBL/GenBank/DDBJ databases">
        <title>Draft genome sequences of novel Actinobacteria.</title>
        <authorList>
            <person name="Sahin N."/>
            <person name="Ay H."/>
            <person name="Saygin H."/>
        </authorList>
    </citation>
    <scope>NUCLEOTIDE SEQUENCE [LARGE SCALE GENOMIC DNA]</scope>
    <source>
        <strain evidence="7 8">5K138</strain>
    </source>
</reference>
<dbReference type="Gene3D" id="2.30.42.10">
    <property type="match status" value="1"/>
</dbReference>
<dbReference type="PANTHER" id="PTHR43343:SF3">
    <property type="entry name" value="PROTEASE DO-LIKE 8, CHLOROPLASTIC"/>
    <property type="match status" value="1"/>
</dbReference>
<gene>
    <name evidence="7" type="ORF">E1269_12665</name>
</gene>
<accession>A0A4R5D9A8</accession>
<name>A0A4R5D9A8_9ACTN</name>
<proteinExistence type="inferred from homology"/>
<dbReference type="InterPro" id="IPR041489">
    <property type="entry name" value="PDZ_6"/>
</dbReference>
<dbReference type="GO" id="GO:0004252">
    <property type="term" value="F:serine-type endopeptidase activity"/>
    <property type="evidence" value="ECO:0007669"/>
    <property type="project" value="InterPro"/>
</dbReference>
<dbReference type="PROSITE" id="PS00135">
    <property type="entry name" value="TRYPSIN_SER"/>
    <property type="match status" value="1"/>
</dbReference>
<keyword evidence="5" id="KW-1133">Transmembrane helix</keyword>
<dbReference type="AlphaFoldDB" id="A0A4R5D9A8"/>
<dbReference type="InterPro" id="IPR009003">
    <property type="entry name" value="Peptidase_S1_PA"/>
</dbReference>
<dbReference type="PROSITE" id="PS50106">
    <property type="entry name" value="PDZ"/>
    <property type="match status" value="1"/>
</dbReference>
<evidence type="ECO:0000256" key="3">
    <source>
        <dbReference type="ARBA" id="ARBA00022801"/>
    </source>
</evidence>
<dbReference type="OrthoDB" id="73775at2"/>
<dbReference type="InterPro" id="IPR001478">
    <property type="entry name" value="PDZ"/>
</dbReference>
<feature type="region of interest" description="Disordered" evidence="4">
    <location>
        <begin position="61"/>
        <end position="94"/>
    </location>
</feature>
<keyword evidence="3" id="KW-0378">Hydrolase</keyword>
<dbReference type="InterPro" id="IPR001940">
    <property type="entry name" value="Peptidase_S1C"/>
</dbReference>
<comment type="similarity">
    <text evidence="1">Belongs to the peptidase S1C family.</text>
</comment>
<dbReference type="Pfam" id="PF13365">
    <property type="entry name" value="Trypsin_2"/>
    <property type="match status" value="1"/>
</dbReference>
<keyword evidence="5" id="KW-0472">Membrane</keyword>
<dbReference type="InterPro" id="IPR033116">
    <property type="entry name" value="TRYPSIN_SER"/>
</dbReference>
<protein>
    <submittedName>
        <fullName evidence="7">PDZ domain-containing protein</fullName>
    </submittedName>
</protein>
<keyword evidence="5" id="KW-0812">Transmembrane</keyword>
<evidence type="ECO:0000259" key="6">
    <source>
        <dbReference type="PROSITE" id="PS50106"/>
    </source>
</evidence>
<dbReference type="SUPFAM" id="SSF50494">
    <property type="entry name" value="Trypsin-like serine proteases"/>
    <property type="match status" value="1"/>
</dbReference>
<dbReference type="Proteomes" id="UP000294739">
    <property type="component" value="Unassembled WGS sequence"/>
</dbReference>
<dbReference type="PRINTS" id="PR00834">
    <property type="entry name" value="PROTEASES2C"/>
</dbReference>
<dbReference type="InParanoid" id="A0A4R5D9A8"/>
<evidence type="ECO:0000256" key="4">
    <source>
        <dbReference type="SAM" id="MobiDB-lite"/>
    </source>
</evidence>
<evidence type="ECO:0000256" key="5">
    <source>
        <dbReference type="SAM" id="Phobius"/>
    </source>
</evidence>
<evidence type="ECO:0000313" key="7">
    <source>
        <dbReference type="EMBL" id="TDE10159.1"/>
    </source>
</evidence>
<feature type="domain" description="PDZ" evidence="6">
    <location>
        <begin position="327"/>
        <end position="385"/>
    </location>
</feature>
<dbReference type="SUPFAM" id="SSF50156">
    <property type="entry name" value="PDZ domain-like"/>
    <property type="match status" value="1"/>
</dbReference>
<sequence>MNRTGDESSDITAPSGQDATRPRRRLWLVSATLGGTLLISAVAAGAALAVTSDEGWAPADSVALQPGAGRGSGSPFGPAGPGGPNGGGVAPDESATATLDVTDATDEQEAGVVIIEAANGYSRSVSAGTGIVLTSDGLVLTNNHVIEGSTEITVTVPATGQTYEATVIGRDATADIAVIELEDASGLDVADLDDDGDPGVGDEVTGVGNAYGEGELVAAAGTVTALDQTITASTSYGAAGETLQSLIEVDADIVAGDSGGPLLDDEGEVVGVNTAATDTNGMPAAYSAGTDIAGYAIPIDDAMQVVDTILAGQDTDTVTIGYPAFLGVELATGNSGSVPGGMGRGGWSEQSAAGAAIAGVVDGGPAASAGLRAGDTITAVDGVTVGSADDLRQILDGYDPGDSVELTWTSTDGGTQTATVTLTEGPAA</sequence>
<dbReference type="PANTHER" id="PTHR43343">
    <property type="entry name" value="PEPTIDASE S12"/>
    <property type="match status" value="1"/>
</dbReference>
<evidence type="ECO:0000256" key="2">
    <source>
        <dbReference type="ARBA" id="ARBA00022670"/>
    </source>
</evidence>
<dbReference type="EMBL" id="SMKZ01000015">
    <property type="protein sequence ID" value="TDE10159.1"/>
    <property type="molecule type" value="Genomic_DNA"/>
</dbReference>
<feature type="region of interest" description="Disordered" evidence="4">
    <location>
        <begin position="1"/>
        <end position="20"/>
    </location>
</feature>
<dbReference type="InterPro" id="IPR036034">
    <property type="entry name" value="PDZ_sf"/>
</dbReference>
<feature type="compositionally biased region" description="Gly residues" evidence="4">
    <location>
        <begin position="68"/>
        <end position="89"/>
    </location>
</feature>
<dbReference type="InterPro" id="IPR051201">
    <property type="entry name" value="Chloro_Bact_Ser_Proteases"/>
</dbReference>
<feature type="transmembrane region" description="Helical" evidence="5">
    <location>
        <begin position="26"/>
        <end position="50"/>
    </location>
</feature>
<dbReference type="SMART" id="SM00228">
    <property type="entry name" value="PDZ"/>
    <property type="match status" value="1"/>
</dbReference>
<dbReference type="RefSeq" id="WP_131894959.1">
    <property type="nucleotide sequence ID" value="NZ_SMKZ01000015.1"/>
</dbReference>
<evidence type="ECO:0000313" key="8">
    <source>
        <dbReference type="Proteomes" id="UP000294739"/>
    </source>
</evidence>
<keyword evidence="2" id="KW-0645">Protease</keyword>
<organism evidence="7 8">
    <name type="scientific">Jiangella asiatica</name>
    <dbReference type="NCBI Taxonomy" id="2530372"/>
    <lineage>
        <taxon>Bacteria</taxon>
        <taxon>Bacillati</taxon>
        <taxon>Actinomycetota</taxon>
        <taxon>Actinomycetes</taxon>
        <taxon>Jiangellales</taxon>
        <taxon>Jiangellaceae</taxon>
        <taxon>Jiangella</taxon>
    </lineage>
</organism>
<dbReference type="GO" id="GO:0006508">
    <property type="term" value="P:proteolysis"/>
    <property type="evidence" value="ECO:0007669"/>
    <property type="project" value="UniProtKB-KW"/>
</dbReference>
<dbReference type="Pfam" id="PF17820">
    <property type="entry name" value="PDZ_6"/>
    <property type="match status" value="1"/>
</dbReference>
<dbReference type="Gene3D" id="2.40.10.10">
    <property type="entry name" value="Trypsin-like serine proteases"/>
    <property type="match status" value="2"/>
</dbReference>
<dbReference type="InterPro" id="IPR043504">
    <property type="entry name" value="Peptidase_S1_PA_chymotrypsin"/>
</dbReference>
<evidence type="ECO:0000256" key="1">
    <source>
        <dbReference type="ARBA" id="ARBA00010541"/>
    </source>
</evidence>
<keyword evidence="8" id="KW-1185">Reference proteome</keyword>
<comment type="caution">
    <text evidence="7">The sequence shown here is derived from an EMBL/GenBank/DDBJ whole genome shotgun (WGS) entry which is preliminary data.</text>
</comment>